<dbReference type="EMBL" id="VTUZ01000001">
    <property type="protein sequence ID" value="KAA1015967.1"/>
    <property type="molecule type" value="Genomic_DNA"/>
</dbReference>
<dbReference type="CDD" id="cd07022">
    <property type="entry name" value="S49_Sppa_36K_type"/>
    <property type="match status" value="1"/>
</dbReference>
<dbReference type="PANTHER" id="PTHR42987:SF4">
    <property type="entry name" value="PROTEASE SOHB-RELATED"/>
    <property type="match status" value="1"/>
</dbReference>
<evidence type="ECO:0000256" key="1">
    <source>
        <dbReference type="ARBA" id="ARBA00008683"/>
    </source>
</evidence>
<dbReference type="InterPro" id="IPR029045">
    <property type="entry name" value="ClpP/crotonase-like_dom_sf"/>
</dbReference>
<dbReference type="GO" id="GO:0006508">
    <property type="term" value="P:proteolysis"/>
    <property type="evidence" value="ECO:0007669"/>
    <property type="project" value="InterPro"/>
</dbReference>
<organism evidence="3 4">
    <name type="scientific">Paraburkholderia panacisoli</name>
    <dbReference type="NCBI Taxonomy" id="2603818"/>
    <lineage>
        <taxon>Bacteria</taxon>
        <taxon>Pseudomonadati</taxon>
        <taxon>Pseudomonadota</taxon>
        <taxon>Betaproteobacteria</taxon>
        <taxon>Burkholderiales</taxon>
        <taxon>Burkholderiaceae</taxon>
        <taxon>Paraburkholderia</taxon>
    </lineage>
</organism>
<dbReference type="InterPro" id="IPR002142">
    <property type="entry name" value="Peptidase_S49"/>
</dbReference>
<keyword evidence="4" id="KW-1185">Reference proteome</keyword>
<evidence type="ECO:0000313" key="3">
    <source>
        <dbReference type="EMBL" id="KAA1015967.1"/>
    </source>
</evidence>
<proteinExistence type="inferred from homology"/>
<dbReference type="Gene3D" id="6.20.330.10">
    <property type="match status" value="1"/>
</dbReference>
<dbReference type="Proteomes" id="UP000325273">
    <property type="component" value="Unassembled WGS sequence"/>
</dbReference>
<dbReference type="Pfam" id="PF01343">
    <property type="entry name" value="Peptidase_S49"/>
    <property type="match status" value="1"/>
</dbReference>
<feature type="domain" description="Peptidase S49" evidence="2">
    <location>
        <begin position="143"/>
        <end position="290"/>
    </location>
</feature>
<comment type="caution">
    <text evidence="3">The sequence shown here is derived from an EMBL/GenBank/DDBJ whole genome shotgun (WGS) entry which is preliminary data.</text>
</comment>
<reference evidence="3 4" key="1">
    <citation type="submission" date="2019-08" db="EMBL/GenBank/DDBJ databases">
        <title>Paraburkholderia sp. DCY113.</title>
        <authorList>
            <person name="Kang J."/>
        </authorList>
    </citation>
    <scope>NUCLEOTIDE SEQUENCE [LARGE SCALE GENOMIC DNA]</scope>
    <source>
        <strain evidence="3 4">DCY113</strain>
    </source>
</reference>
<dbReference type="AlphaFoldDB" id="A0A5B0HL32"/>
<accession>A0A5B0HL32</accession>
<name>A0A5B0HL32_9BURK</name>
<comment type="similarity">
    <text evidence="1">Belongs to the peptidase S49 family.</text>
</comment>
<dbReference type="SUPFAM" id="SSF52096">
    <property type="entry name" value="ClpP/crotonase"/>
    <property type="match status" value="1"/>
</dbReference>
<dbReference type="PANTHER" id="PTHR42987">
    <property type="entry name" value="PEPTIDASE S49"/>
    <property type="match status" value="1"/>
</dbReference>
<evidence type="ECO:0000313" key="4">
    <source>
        <dbReference type="Proteomes" id="UP000325273"/>
    </source>
</evidence>
<protein>
    <submittedName>
        <fullName evidence="3">S49 family peptidase</fullName>
    </submittedName>
</protein>
<dbReference type="Gene3D" id="3.90.226.10">
    <property type="entry name" value="2-enoyl-CoA Hydratase, Chain A, domain 1"/>
    <property type="match status" value="1"/>
</dbReference>
<sequence>MRHALLINEFVATPWAILPDRLSIISAVIARWTAGEEAAPEVMAQVRADAEAVEARRAEAANTAARVGNGAIAVLPFYGVSAQRTTPVQDVSGSGLMSIDRYTQAFRAALADDSIGGILIDMDSPGGSVYGVAELANEIHSARNQKPVFAVANSLAASAAYWIASSASEFYVTPGGEVGSIGVFAAHQDMSQALEKQGVKTTLVSAGKYKVEGNPFGPLSDDARAAMQQRIDAYYGAFTRSVAKNRGVDVSQVREGMGQGRVLSAQQAKAEGMVDDVATFDTVVRRLAKTIGQGGSRAATNPNRAAAMRREIDILGA</sequence>
<dbReference type="GO" id="GO:0008233">
    <property type="term" value="F:peptidase activity"/>
    <property type="evidence" value="ECO:0007669"/>
    <property type="project" value="InterPro"/>
</dbReference>
<gene>
    <name evidence="3" type="ORF">FVF58_01035</name>
</gene>
<dbReference type="InterPro" id="IPR033855">
    <property type="entry name" value="Protein_C"/>
</dbReference>
<evidence type="ECO:0000259" key="2">
    <source>
        <dbReference type="Pfam" id="PF01343"/>
    </source>
</evidence>
<dbReference type="RefSeq" id="WP_149668094.1">
    <property type="nucleotide sequence ID" value="NZ_VTUZ01000001.1"/>
</dbReference>